<dbReference type="SUPFAM" id="SSF103481">
    <property type="entry name" value="Multidrug resistance efflux transporter EmrE"/>
    <property type="match status" value="2"/>
</dbReference>
<evidence type="ECO:0000256" key="1">
    <source>
        <dbReference type="ARBA" id="ARBA00007362"/>
    </source>
</evidence>
<evidence type="ECO:0000313" key="5">
    <source>
        <dbReference type="Proteomes" id="UP000585272"/>
    </source>
</evidence>
<keyword evidence="2" id="KW-1133">Transmembrane helix</keyword>
<dbReference type="Proteomes" id="UP000585272">
    <property type="component" value="Unassembled WGS sequence"/>
</dbReference>
<dbReference type="RefSeq" id="WP_183339515.1">
    <property type="nucleotide sequence ID" value="NZ_JACHNU010000001.1"/>
</dbReference>
<keyword evidence="2" id="KW-0812">Transmembrane</keyword>
<dbReference type="PANTHER" id="PTHR12715">
    <property type="entry name" value="TRANSPORTER, DRUG/METABOLITE EXPORTER FAMILY"/>
    <property type="match status" value="1"/>
</dbReference>
<organism evidence="4 5">
    <name type="scientific">Conexibacter arvalis</name>
    <dbReference type="NCBI Taxonomy" id="912552"/>
    <lineage>
        <taxon>Bacteria</taxon>
        <taxon>Bacillati</taxon>
        <taxon>Actinomycetota</taxon>
        <taxon>Thermoleophilia</taxon>
        <taxon>Solirubrobacterales</taxon>
        <taxon>Conexibacteraceae</taxon>
        <taxon>Conexibacter</taxon>
    </lineage>
</organism>
<evidence type="ECO:0000259" key="3">
    <source>
        <dbReference type="Pfam" id="PF00892"/>
    </source>
</evidence>
<feature type="domain" description="EamA" evidence="3">
    <location>
        <begin position="173"/>
        <end position="295"/>
    </location>
</feature>
<accession>A0A840IBS9</accession>
<feature type="transmembrane region" description="Helical" evidence="2">
    <location>
        <begin position="280"/>
        <end position="298"/>
    </location>
</feature>
<feature type="transmembrane region" description="Helical" evidence="2">
    <location>
        <begin position="85"/>
        <end position="105"/>
    </location>
</feature>
<keyword evidence="2" id="KW-0472">Membrane</keyword>
<feature type="transmembrane region" description="Helical" evidence="2">
    <location>
        <begin position="141"/>
        <end position="162"/>
    </location>
</feature>
<comment type="caution">
    <text evidence="4">The sequence shown here is derived from an EMBL/GenBank/DDBJ whole genome shotgun (WGS) entry which is preliminary data.</text>
</comment>
<evidence type="ECO:0000256" key="2">
    <source>
        <dbReference type="SAM" id="Phobius"/>
    </source>
</evidence>
<dbReference type="AlphaFoldDB" id="A0A840IBS9"/>
<comment type="similarity">
    <text evidence="1">Belongs to the EamA transporter family.</text>
</comment>
<protein>
    <submittedName>
        <fullName evidence="4">Drug/metabolite transporter (DMT)-like permease</fullName>
    </submittedName>
</protein>
<feature type="transmembrane region" description="Helical" evidence="2">
    <location>
        <begin position="26"/>
        <end position="50"/>
    </location>
</feature>
<keyword evidence="5" id="KW-1185">Reference proteome</keyword>
<dbReference type="Pfam" id="PF00892">
    <property type="entry name" value="EamA"/>
    <property type="match status" value="2"/>
</dbReference>
<name>A0A840IBS9_9ACTN</name>
<reference evidence="4 5" key="1">
    <citation type="submission" date="2020-08" db="EMBL/GenBank/DDBJ databases">
        <title>Genomic Encyclopedia of Archaeal and Bacterial Type Strains, Phase II (KMG-II): from individual species to whole genera.</title>
        <authorList>
            <person name="Goeker M."/>
        </authorList>
    </citation>
    <scope>NUCLEOTIDE SEQUENCE [LARGE SCALE GENOMIC DNA]</scope>
    <source>
        <strain evidence="4 5">DSM 23288</strain>
    </source>
</reference>
<feature type="transmembrane region" description="Helical" evidence="2">
    <location>
        <begin position="194"/>
        <end position="213"/>
    </location>
</feature>
<dbReference type="EMBL" id="JACHNU010000001">
    <property type="protein sequence ID" value="MBB4661390.1"/>
    <property type="molecule type" value="Genomic_DNA"/>
</dbReference>
<feature type="domain" description="EamA" evidence="3">
    <location>
        <begin position="25"/>
        <end position="155"/>
    </location>
</feature>
<dbReference type="InterPro" id="IPR037185">
    <property type="entry name" value="EmrE-like"/>
</dbReference>
<gene>
    <name evidence="4" type="ORF">BDZ31_000963</name>
</gene>
<dbReference type="PANTHER" id="PTHR12715:SF4">
    <property type="entry name" value="EAMA DOMAIN-CONTAINING PROTEIN"/>
    <property type="match status" value="1"/>
</dbReference>
<sequence length="301" mass="29856">MEVVSSQASPAAAGGAPWRPSRPAGIAFAFTDVLFVGTSFIAFAAVGGYPTATGQALRYALVAAVLLMTLPSARRRLPSRRDMVAMLVLSAGGVVGSNVLTVAAVREIGPASTGMIVGCLPVALALLAPLAERRRPARRSLVAAVLVSLGVAVLSGGGALSPLGAAEAIGGLLLQAGFMVAIGGFLARLGAHRVAAWTCLAAAGVSGGAALLLDPSFAAPRVGEAVAIVYLGLFVTAAAFLCWSFAVLTLGAERMGLFVGGVPMLALVSAVVLGHDALTVSATLGCAAIVAGVVFGLGGER</sequence>
<feature type="transmembrane region" description="Helical" evidence="2">
    <location>
        <begin position="225"/>
        <end position="248"/>
    </location>
</feature>
<proteinExistence type="inferred from homology"/>
<feature type="transmembrane region" description="Helical" evidence="2">
    <location>
        <begin position="111"/>
        <end position="129"/>
    </location>
</feature>
<dbReference type="InterPro" id="IPR000620">
    <property type="entry name" value="EamA_dom"/>
</dbReference>
<feature type="transmembrane region" description="Helical" evidence="2">
    <location>
        <begin position="168"/>
        <end position="187"/>
    </location>
</feature>
<dbReference type="GO" id="GO:0016020">
    <property type="term" value="C:membrane"/>
    <property type="evidence" value="ECO:0007669"/>
    <property type="project" value="InterPro"/>
</dbReference>
<evidence type="ECO:0000313" key="4">
    <source>
        <dbReference type="EMBL" id="MBB4661390.1"/>
    </source>
</evidence>
<feature type="transmembrane region" description="Helical" evidence="2">
    <location>
        <begin position="255"/>
        <end position="274"/>
    </location>
</feature>
<dbReference type="InterPro" id="IPR052756">
    <property type="entry name" value="Alkyne_AA_exporter"/>
</dbReference>